<comment type="caution">
    <text evidence="1">The sequence shown here is derived from an EMBL/GenBank/DDBJ whole genome shotgun (WGS) entry which is preliminary data.</text>
</comment>
<dbReference type="EMBL" id="ABDG02000027">
    <property type="protein sequence ID" value="EHK40740.1"/>
    <property type="molecule type" value="Genomic_DNA"/>
</dbReference>
<dbReference type="KEGG" id="tatv:25783575"/>
<accession>G9P768</accession>
<organism evidence="1 2">
    <name type="scientific">Hypocrea atroviridis (strain ATCC 20476 / IMI 206040)</name>
    <name type="common">Trichoderma atroviride</name>
    <dbReference type="NCBI Taxonomy" id="452589"/>
    <lineage>
        <taxon>Eukaryota</taxon>
        <taxon>Fungi</taxon>
        <taxon>Dikarya</taxon>
        <taxon>Ascomycota</taxon>
        <taxon>Pezizomycotina</taxon>
        <taxon>Sordariomycetes</taxon>
        <taxon>Hypocreomycetidae</taxon>
        <taxon>Hypocreales</taxon>
        <taxon>Hypocreaceae</taxon>
        <taxon>Trichoderma</taxon>
    </lineage>
</organism>
<evidence type="ECO:0000313" key="2">
    <source>
        <dbReference type="Proteomes" id="UP000005426"/>
    </source>
</evidence>
<evidence type="ECO:0000313" key="1">
    <source>
        <dbReference type="EMBL" id="EHK40740.1"/>
    </source>
</evidence>
<protein>
    <submittedName>
        <fullName evidence="1">Uncharacterized protein</fullName>
    </submittedName>
</protein>
<proteinExistence type="predicted"/>
<dbReference type="RefSeq" id="XP_013939189.1">
    <property type="nucleotide sequence ID" value="XM_014083714.1"/>
</dbReference>
<dbReference type="Proteomes" id="UP000005426">
    <property type="component" value="Unassembled WGS sequence"/>
</dbReference>
<reference evidence="1 2" key="1">
    <citation type="journal article" date="2011" name="Genome Biol.">
        <title>Comparative genome sequence analysis underscores mycoparasitism as the ancestral life style of Trichoderma.</title>
        <authorList>
            <person name="Kubicek C.P."/>
            <person name="Herrera-Estrella A."/>
            <person name="Seidl-Seiboth V."/>
            <person name="Martinez D.A."/>
            <person name="Druzhinina I.S."/>
            <person name="Thon M."/>
            <person name="Zeilinger S."/>
            <person name="Casas-Flores S."/>
            <person name="Horwitz B.A."/>
            <person name="Mukherjee P.K."/>
            <person name="Mukherjee M."/>
            <person name="Kredics L."/>
            <person name="Alcaraz L.D."/>
            <person name="Aerts A."/>
            <person name="Antal Z."/>
            <person name="Atanasova L."/>
            <person name="Cervantes-Badillo M.G."/>
            <person name="Challacombe J."/>
            <person name="Chertkov O."/>
            <person name="McCluskey K."/>
            <person name="Coulpier F."/>
            <person name="Deshpande N."/>
            <person name="von Doehren H."/>
            <person name="Ebbole D.J."/>
            <person name="Esquivel-Naranjo E.U."/>
            <person name="Fekete E."/>
            <person name="Flipphi M."/>
            <person name="Glaser F."/>
            <person name="Gomez-Rodriguez E.Y."/>
            <person name="Gruber S."/>
            <person name="Han C."/>
            <person name="Henrissat B."/>
            <person name="Hermosa R."/>
            <person name="Hernandez-Onate M."/>
            <person name="Karaffa L."/>
            <person name="Kosti I."/>
            <person name="Le Crom S."/>
            <person name="Lindquist E."/>
            <person name="Lucas S."/>
            <person name="Luebeck M."/>
            <person name="Luebeck P.S."/>
            <person name="Margeot A."/>
            <person name="Metz B."/>
            <person name="Misra M."/>
            <person name="Nevalainen H."/>
            <person name="Omann M."/>
            <person name="Packer N."/>
            <person name="Perrone G."/>
            <person name="Uresti-Rivera E.E."/>
            <person name="Salamov A."/>
            <person name="Schmoll M."/>
            <person name="Seiboth B."/>
            <person name="Shapiro H."/>
            <person name="Sukno S."/>
            <person name="Tamayo-Ramos J.A."/>
            <person name="Tisch D."/>
            <person name="Wiest A."/>
            <person name="Wilkinson H.H."/>
            <person name="Zhang M."/>
            <person name="Coutinho P.M."/>
            <person name="Kenerley C.M."/>
            <person name="Monte E."/>
            <person name="Baker S.E."/>
            <person name="Grigoriev I.V."/>
        </authorList>
    </citation>
    <scope>NUCLEOTIDE SEQUENCE [LARGE SCALE GENOMIC DNA]</scope>
    <source>
        <strain evidence="2">ATCC 20476 / IMI 206040</strain>
    </source>
</reference>
<dbReference type="AlphaFoldDB" id="G9P768"/>
<dbReference type="GeneID" id="25783575"/>
<dbReference type="OrthoDB" id="5234302at2759"/>
<name>G9P768_HYPAI</name>
<gene>
    <name evidence="1" type="ORF">TRIATDRAFT_321032</name>
</gene>
<keyword evidence="2" id="KW-1185">Reference proteome</keyword>
<sequence>MLLNTDLYSDPEIMGELKRRILELQNDIAVVEGSQLVQRQLSDLSHSPQLQRLVSHVDSSLQCPIRDGFYARLMQLSLDELAFVSISFPERRLKRIQGNHKACNARIHAAATFRARHCEYKEKSLLQDLRPPGCCIVRRVSAIIGLAHHFLHPRSPTQQTSSTDPDFIQDVMLPPSLPYATA</sequence>
<dbReference type="HOGENOM" id="CLU_1482178_0_0_1"/>